<evidence type="ECO:0000256" key="1">
    <source>
        <dbReference type="SAM" id="Phobius"/>
    </source>
</evidence>
<feature type="transmembrane region" description="Helical" evidence="1">
    <location>
        <begin position="12"/>
        <end position="34"/>
    </location>
</feature>
<organism evidence="2 3">
    <name type="scientific">Leuconostoc mesenteroides</name>
    <dbReference type="NCBI Taxonomy" id="1245"/>
    <lineage>
        <taxon>Bacteria</taxon>
        <taxon>Bacillati</taxon>
        <taxon>Bacillota</taxon>
        <taxon>Bacilli</taxon>
        <taxon>Lactobacillales</taxon>
        <taxon>Lactobacillaceae</taxon>
        <taxon>Leuconostoc</taxon>
    </lineage>
</organism>
<evidence type="ECO:0000313" key="2">
    <source>
        <dbReference type="EMBL" id="MQR27259.1"/>
    </source>
</evidence>
<proteinExistence type="predicted"/>
<keyword evidence="1" id="KW-0812">Transmembrane</keyword>
<evidence type="ECO:0000313" key="3">
    <source>
        <dbReference type="Proteomes" id="UP000469952"/>
    </source>
</evidence>
<dbReference type="RefSeq" id="WP_153245435.1">
    <property type="nucleotide sequence ID" value="NZ_CP028255.1"/>
</dbReference>
<reference evidence="2 3" key="1">
    <citation type="submission" date="2019-10" db="EMBL/GenBank/DDBJ databases">
        <title>WGS of Leuconostoc mesenteroides.</title>
        <authorList>
            <person name="Melo Bolivar J."/>
            <person name="Marino-Ramirez L."/>
            <person name="Villamil Diaz L.M."/>
        </authorList>
    </citation>
    <scope>NUCLEOTIDE SEQUENCE [LARGE SCALE GENOMIC DNA]</scope>
    <source>
        <strain evidence="2 3">M11</strain>
    </source>
</reference>
<feature type="transmembrane region" description="Helical" evidence="1">
    <location>
        <begin position="78"/>
        <end position="100"/>
    </location>
</feature>
<accession>A0A843Z3L2</accession>
<keyword evidence="1" id="KW-0472">Membrane</keyword>
<sequence>MTLKEKKIAASGLGWLNALLTPLVFMIMWNWFIVKIGAPQINYWLSFGIVLSADFIIMMPSQLNSKALNNDVEYRYKLNVFSTSSIIMTIIFALIIHLFVG</sequence>
<keyword evidence="1" id="KW-1133">Transmembrane helix</keyword>
<comment type="caution">
    <text evidence="2">The sequence shown here is derived from an EMBL/GenBank/DDBJ whole genome shotgun (WGS) entry which is preliminary data.</text>
</comment>
<dbReference type="EMBL" id="WIPA01000013">
    <property type="protein sequence ID" value="MQR27259.1"/>
    <property type="molecule type" value="Genomic_DNA"/>
</dbReference>
<gene>
    <name evidence="2" type="ORF">GFV13_08290</name>
</gene>
<name>A0A843Z3L2_LEUME</name>
<dbReference type="Proteomes" id="UP000469952">
    <property type="component" value="Unassembled WGS sequence"/>
</dbReference>
<feature type="transmembrane region" description="Helical" evidence="1">
    <location>
        <begin position="40"/>
        <end position="57"/>
    </location>
</feature>
<protein>
    <submittedName>
        <fullName evidence="2">Uncharacterized protein</fullName>
    </submittedName>
</protein>
<dbReference type="AlphaFoldDB" id="A0A843Z3L2"/>